<dbReference type="AlphaFoldDB" id="A0A0K2U140"/>
<accession>A0A0K2U140</accession>
<feature type="non-terminal residue" evidence="1">
    <location>
        <position position="1"/>
    </location>
</feature>
<dbReference type="EMBL" id="HACA01014592">
    <property type="protein sequence ID" value="CDW31953.1"/>
    <property type="molecule type" value="Transcribed_RNA"/>
</dbReference>
<organism evidence="1">
    <name type="scientific">Lepeophtheirus salmonis</name>
    <name type="common">Salmon louse</name>
    <name type="synonym">Caligus salmonis</name>
    <dbReference type="NCBI Taxonomy" id="72036"/>
    <lineage>
        <taxon>Eukaryota</taxon>
        <taxon>Metazoa</taxon>
        <taxon>Ecdysozoa</taxon>
        <taxon>Arthropoda</taxon>
        <taxon>Crustacea</taxon>
        <taxon>Multicrustacea</taxon>
        <taxon>Hexanauplia</taxon>
        <taxon>Copepoda</taxon>
        <taxon>Siphonostomatoida</taxon>
        <taxon>Caligidae</taxon>
        <taxon>Lepeophtheirus</taxon>
    </lineage>
</organism>
<evidence type="ECO:0000313" key="1">
    <source>
        <dbReference type="EMBL" id="CDW31953.1"/>
    </source>
</evidence>
<reference evidence="1" key="1">
    <citation type="submission" date="2014-05" db="EMBL/GenBank/DDBJ databases">
        <authorList>
            <person name="Chronopoulou M."/>
        </authorList>
    </citation>
    <scope>NUCLEOTIDE SEQUENCE</scope>
    <source>
        <tissue evidence="1">Whole organism</tissue>
    </source>
</reference>
<sequence>NSFNIYKIEIQCYEYIVNKAVHNLFLQPLVESQLLRDKLK</sequence>
<proteinExistence type="predicted"/>
<name>A0A0K2U140_LEPSM</name>
<protein>
    <submittedName>
        <fullName evidence="1">Uncharacterized protein</fullName>
    </submittedName>
</protein>
<dbReference type="EMBL" id="HACA01014591">
    <property type="protein sequence ID" value="CDW31952.1"/>
    <property type="molecule type" value="Transcribed_RNA"/>
</dbReference>